<dbReference type="AlphaFoldDB" id="A0AAU9VGE3"/>
<comment type="caution">
    <text evidence="2">The sequence shown here is derived from an EMBL/GenBank/DDBJ whole genome shotgun (WGS) entry which is preliminary data.</text>
</comment>
<evidence type="ECO:0000313" key="2">
    <source>
        <dbReference type="EMBL" id="CAH2108982.1"/>
    </source>
</evidence>
<feature type="compositionally biased region" description="Polar residues" evidence="1">
    <location>
        <begin position="50"/>
        <end position="65"/>
    </location>
</feature>
<name>A0AAU9VGE3_EUPED</name>
<reference evidence="2" key="1">
    <citation type="submission" date="2022-03" db="EMBL/GenBank/DDBJ databases">
        <authorList>
            <person name="Tunstrom K."/>
        </authorList>
    </citation>
    <scope>NUCLEOTIDE SEQUENCE</scope>
</reference>
<feature type="compositionally biased region" description="Basic and acidic residues" evidence="1">
    <location>
        <begin position="115"/>
        <end position="125"/>
    </location>
</feature>
<sequence>MMSLRWEKAQWPPATIGGAAAVAAGAMVGAVALAGSSPGTLPNPEPRDSASLTPGSAISLTPNSSCEELRMEADVRRRSCIRNEDHDNIYLQAPIQDDSSTSPSPNKLHKSPWIKMRDIIQPRRESLKKKTRVPKGSPDVVPSRRRSLSDGGDSDAPPALTLTIPSSEELESEGSHPALRKQRSLELGARPPQHRPPRDSKWTRVKRAFLTSASASVPSSPNRHSAFFTDGGKFEDTL</sequence>
<accession>A0AAU9VGE3</accession>
<feature type="region of interest" description="Disordered" evidence="1">
    <location>
        <begin position="34"/>
        <end position="65"/>
    </location>
</feature>
<feature type="region of interest" description="Disordered" evidence="1">
    <location>
        <begin position="93"/>
        <end position="238"/>
    </location>
</feature>
<gene>
    <name evidence="2" type="ORF">EEDITHA_LOCUS22871</name>
</gene>
<keyword evidence="3" id="KW-1185">Reference proteome</keyword>
<proteinExistence type="predicted"/>
<dbReference type="EMBL" id="CAKOGL010000047">
    <property type="protein sequence ID" value="CAH2108982.1"/>
    <property type="molecule type" value="Genomic_DNA"/>
</dbReference>
<protein>
    <submittedName>
        <fullName evidence="2">Uncharacterized protein</fullName>
    </submittedName>
</protein>
<organism evidence="2 3">
    <name type="scientific">Euphydryas editha</name>
    <name type="common">Edith's checkerspot</name>
    <dbReference type="NCBI Taxonomy" id="104508"/>
    <lineage>
        <taxon>Eukaryota</taxon>
        <taxon>Metazoa</taxon>
        <taxon>Ecdysozoa</taxon>
        <taxon>Arthropoda</taxon>
        <taxon>Hexapoda</taxon>
        <taxon>Insecta</taxon>
        <taxon>Pterygota</taxon>
        <taxon>Neoptera</taxon>
        <taxon>Endopterygota</taxon>
        <taxon>Lepidoptera</taxon>
        <taxon>Glossata</taxon>
        <taxon>Ditrysia</taxon>
        <taxon>Papilionoidea</taxon>
        <taxon>Nymphalidae</taxon>
        <taxon>Nymphalinae</taxon>
        <taxon>Euphydryas</taxon>
    </lineage>
</organism>
<dbReference type="Proteomes" id="UP001153954">
    <property type="component" value="Unassembled WGS sequence"/>
</dbReference>
<feature type="compositionally biased region" description="Polar residues" evidence="1">
    <location>
        <begin position="211"/>
        <end position="223"/>
    </location>
</feature>
<evidence type="ECO:0000313" key="3">
    <source>
        <dbReference type="Proteomes" id="UP001153954"/>
    </source>
</evidence>
<evidence type="ECO:0000256" key="1">
    <source>
        <dbReference type="SAM" id="MobiDB-lite"/>
    </source>
</evidence>